<organism evidence="1 2">
    <name type="scientific">Flavobacterium humidisoli</name>
    <dbReference type="NCBI Taxonomy" id="2937442"/>
    <lineage>
        <taxon>Bacteria</taxon>
        <taxon>Pseudomonadati</taxon>
        <taxon>Bacteroidota</taxon>
        <taxon>Flavobacteriia</taxon>
        <taxon>Flavobacteriales</taxon>
        <taxon>Flavobacteriaceae</taxon>
        <taxon>Flavobacterium</taxon>
    </lineage>
</organism>
<keyword evidence="2" id="KW-1185">Reference proteome</keyword>
<proteinExistence type="predicted"/>
<dbReference type="RefSeq" id="WP_248729564.1">
    <property type="nucleotide sequence ID" value="NZ_CP096829.1"/>
</dbReference>
<dbReference type="Proteomes" id="UP000829998">
    <property type="component" value="Chromosome"/>
</dbReference>
<protein>
    <submittedName>
        <fullName evidence="1">Uncharacterized protein</fullName>
    </submittedName>
</protein>
<dbReference type="EMBL" id="CP096829">
    <property type="protein sequence ID" value="UPZ17603.1"/>
    <property type="molecule type" value="Genomic_DNA"/>
</dbReference>
<reference evidence="1 2" key="1">
    <citation type="submission" date="2022-04" db="EMBL/GenBank/DDBJ databases">
        <authorList>
            <person name="Ra J.-S."/>
            <person name="Kim S.-B."/>
        </authorList>
    </citation>
    <scope>NUCLEOTIDE SEQUENCE [LARGE SCALE GENOMIC DNA]</scope>
    <source>
        <strain evidence="1 2">MMS21-Er5</strain>
    </source>
</reference>
<accession>A0ABY4LWZ6</accession>
<evidence type="ECO:0000313" key="1">
    <source>
        <dbReference type="EMBL" id="UPZ17603.1"/>
    </source>
</evidence>
<name>A0ABY4LWZ6_9FLAO</name>
<evidence type="ECO:0000313" key="2">
    <source>
        <dbReference type="Proteomes" id="UP000829998"/>
    </source>
</evidence>
<gene>
    <name evidence="1" type="ORF">M0M44_09670</name>
</gene>
<sequence length="71" mass="8151">MDFDETIWDPLLKAVSLSLLSEDAKAKVYLNYLLELQPQTAAEIKQTLSSFMFSDEIVFRIINSLKRIGLK</sequence>